<dbReference type="Proteomes" id="UP000639772">
    <property type="component" value="Chromosome 7"/>
</dbReference>
<evidence type="ECO:0000256" key="4">
    <source>
        <dbReference type="ARBA" id="ARBA00023163"/>
    </source>
</evidence>
<dbReference type="PROSITE" id="PS51742">
    <property type="entry name" value="PPC"/>
    <property type="match status" value="1"/>
</dbReference>
<dbReference type="EMBL" id="JADCNM010000007">
    <property type="protein sequence ID" value="KAG0475544.1"/>
    <property type="molecule type" value="Genomic_DNA"/>
</dbReference>
<evidence type="ECO:0000259" key="7">
    <source>
        <dbReference type="PROSITE" id="PS51742"/>
    </source>
</evidence>
<evidence type="ECO:0000256" key="5">
    <source>
        <dbReference type="ARBA" id="ARBA00023242"/>
    </source>
</evidence>
<reference evidence="8 9" key="1">
    <citation type="journal article" date="2020" name="Nat. Food">
        <title>A phased Vanilla planifolia genome enables genetic improvement of flavour and production.</title>
        <authorList>
            <person name="Hasing T."/>
            <person name="Tang H."/>
            <person name="Brym M."/>
            <person name="Khazi F."/>
            <person name="Huang T."/>
            <person name="Chambers A.H."/>
        </authorList>
    </citation>
    <scope>NUCLEOTIDE SEQUENCE [LARGE SCALE GENOMIC DNA]</scope>
    <source>
        <tissue evidence="8">Leaf</tissue>
    </source>
</reference>
<dbReference type="CDD" id="cd11378">
    <property type="entry name" value="DUF296"/>
    <property type="match status" value="1"/>
</dbReference>
<dbReference type="InterPro" id="IPR014476">
    <property type="entry name" value="AHL15-29"/>
</dbReference>
<dbReference type="InterPro" id="IPR005175">
    <property type="entry name" value="PPC_dom"/>
</dbReference>
<feature type="region of interest" description="Disordered" evidence="6">
    <location>
        <begin position="1"/>
        <end position="38"/>
    </location>
</feature>
<sequence length="230" mass="22780">MMQASSPSGGGGTPERRPRGRPPGSKNKPKPPVIVTRDSPNAMRSHVFEIAGGSDVAETLALYARRRGRGICVLGGSGAVSDVGLRGPGETPAGSMVATLRGRFEIISLTGAVLPQPAPPGAGGLAVFLAGGQGQVVGGSVVGPLVAAGKVVLTAASFANAVYERLPLPEADDEATAPPVMLASQSSLTTGGGEGTALYNRGAASWSHHLPAADGYGWGGGGDGGVSSSF</sequence>
<dbReference type="GO" id="GO:0003680">
    <property type="term" value="F:minor groove of adenine-thymine-rich DNA binding"/>
    <property type="evidence" value="ECO:0007669"/>
    <property type="project" value="InterPro"/>
</dbReference>
<comment type="subcellular location">
    <subcellularLocation>
        <location evidence="1">Nucleus</location>
    </subcellularLocation>
</comment>
<proteinExistence type="predicted"/>
<keyword evidence="5" id="KW-0539">Nucleus</keyword>
<gene>
    <name evidence="8" type="ORF">HPP92_015230</name>
</gene>
<evidence type="ECO:0000256" key="6">
    <source>
        <dbReference type="SAM" id="MobiDB-lite"/>
    </source>
</evidence>
<feature type="domain" description="PPC" evidence="7">
    <location>
        <begin position="40"/>
        <end position="179"/>
    </location>
</feature>
<keyword evidence="4" id="KW-0804">Transcription</keyword>
<dbReference type="AlphaFoldDB" id="A0A835QT09"/>
<evidence type="ECO:0000313" key="8">
    <source>
        <dbReference type="EMBL" id="KAG0475544.1"/>
    </source>
</evidence>
<dbReference type="GO" id="GO:0005634">
    <property type="term" value="C:nucleus"/>
    <property type="evidence" value="ECO:0007669"/>
    <property type="project" value="UniProtKB-SubCell"/>
</dbReference>
<comment type="caution">
    <text evidence="8">The sequence shown here is derived from an EMBL/GenBank/DDBJ whole genome shotgun (WGS) entry which is preliminary data.</text>
</comment>
<name>A0A835QT09_VANPL</name>
<keyword evidence="3" id="KW-0238">DNA-binding</keyword>
<dbReference type="GO" id="GO:0010228">
    <property type="term" value="P:vegetative to reproductive phase transition of meristem"/>
    <property type="evidence" value="ECO:0007669"/>
    <property type="project" value="TreeGrafter"/>
</dbReference>
<dbReference type="SUPFAM" id="SSF117856">
    <property type="entry name" value="AF0104/ALDC/Ptd012-like"/>
    <property type="match status" value="1"/>
</dbReference>
<evidence type="ECO:0000256" key="1">
    <source>
        <dbReference type="ARBA" id="ARBA00004123"/>
    </source>
</evidence>
<dbReference type="PANTHER" id="PTHR31100">
    <property type="entry name" value="AT-HOOK MOTIF NUCLEAR-LOCALIZED PROTEIN 15"/>
    <property type="match status" value="1"/>
</dbReference>
<dbReference type="Gene3D" id="3.30.1330.80">
    <property type="entry name" value="Hypothetical protein, similar to alpha- acetolactate decarboxylase, domain 2"/>
    <property type="match status" value="1"/>
</dbReference>
<organism evidence="8 9">
    <name type="scientific">Vanilla planifolia</name>
    <name type="common">Vanilla</name>
    <dbReference type="NCBI Taxonomy" id="51239"/>
    <lineage>
        <taxon>Eukaryota</taxon>
        <taxon>Viridiplantae</taxon>
        <taxon>Streptophyta</taxon>
        <taxon>Embryophyta</taxon>
        <taxon>Tracheophyta</taxon>
        <taxon>Spermatophyta</taxon>
        <taxon>Magnoliopsida</taxon>
        <taxon>Liliopsida</taxon>
        <taxon>Asparagales</taxon>
        <taxon>Orchidaceae</taxon>
        <taxon>Vanilloideae</taxon>
        <taxon>Vanilleae</taxon>
        <taxon>Vanilla</taxon>
    </lineage>
</organism>
<accession>A0A835QT09</accession>
<dbReference type="Pfam" id="PF03479">
    <property type="entry name" value="PCC"/>
    <property type="match status" value="1"/>
</dbReference>
<keyword evidence="2" id="KW-0805">Transcription regulation</keyword>
<dbReference type="GO" id="GO:0003700">
    <property type="term" value="F:DNA-binding transcription factor activity"/>
    <property type="evidence" value="ECO:0007669"/>
    <property type="project" value="TreeGrafter"/>
</dbReference>
<evidence type="ECO:0000313" key="9">
    <source>
        <dbReference type="Proteomes" id="UP000639772"/>
    </source>
</evidence>
<dbReference type="PANTHER" id="PTHR31100:SF51">
    <property type="entry name" value="AT-HOOK MOTIF NUCLEAR-LOCALIZED PROTEIN 29"/>
    <property type="match status" value="1"/>
</dbReference>
<evidence type="ECO:0000256" key="2">
    <source>
        <dbReference type="ARBA" id="ARBA00023015"/>
    </source>
</evidence>
<evidence type="ECO:0000256" key="3">
    <source>
        <dbReference type="ARBA" id="ARBA00023125"/>
    </source>
</evidence>
<dbReference type="FunFam" id="3.30.1330.80:FF:000002">
    <property type="entry name" value="AT-hook motif nuclear-localized protein"/>
    <property type="match status" value="1"/>
</dbReference>
<protein>
    <recommendedName>
        <fullName evidence="7">PPC domain-containing protein</fullName>
    </recommendedName>
</protein>
<dbReference type="OrthoDB" id="2156856at2759"/>